<evidence type="ECO:0000256" key="9">
    <source>
        <dbReference type="RuleBase" id="RU365093"/>
    </source>
</evidence>
<dbReference type="EMBL" id="JAGQDE010000030">
    <property type="protein sequence ID" value="MBQ0961479.1"/>
    <property type="molecule type" value="Genomic_DNA"/>
</dbReference>
<comment type="subcellular location">
    <subcellularLocation>
        <location evidence="1 9">Cell inner membrane</location>
        <topology evidence="1 9">Single-pass membrane protein</topology>
    </subcellularLocation>
</comment>
<comment type="caution">
    <text evidence="13">The sequence shown here is derived from an EMBL/GenBank/DDBJ whole genome shotgun (WGS) entry which is preliminary data.</text>
</comment>
<evidence type="ECO:0000256" key="7">
    <source>
        <dbReference type="ARBA" id="ARBA00022989"/>
    </source>
</evidence>
<dbReference type="InterPro" id="IPR010129">
    <property type="entry name" value="T1SS_HlyD"/>
</dbReference>
<dbReference type="NCBIfam" id="TIGR01843">
    <property type="entry name" value="type_I_hlyD"/>
    <property type="match status" value="1"/>
</dbReference>
<keyword evidence="7" id="KW-1133">Transmembrane helix</keyword>
<dbReference type="InterPro" id="IPR006144">
    <property type="entry name" value="Secretion_HlyD_CS"/>
</dbReference>
<name>A0A940YKY5_9BURK</name>
<feature type="coiled-coil region" evidence="10">
    <location>
        <begin position="187"/>
        <end position="221"/>
    </location>
</feature>
<gene>
    <name evidence="13" type="ORF">KAK06_21200</name>
</gene>
<evidence type="ECO:0000259" key="12">
    <source>
        <dbReference type="Pfam" id="PF26002"/>
    </source>
</evidence>
<keyword evidence="4 9" id="KW-1003">Cell membrane</keyword>
<sequence>MSWTDLCGGSTLCVLLRRYAVVTQAAWKHRHAMLGPPRMADEHAFLPARLSLQETPIHPAPRRAAWAICTAFALAVAWSWFGEVDIIAVAPGRLMVNERTKTVQPLESGVVRAIHVRDGDAVQAGQLLIELDATVPQADRQRLEEERRAAVSESVRSRILRKAMDKGRLPSRPNAPELDAGAEQQTLAHLKAEWLDIRAKLDKLEAEHDRRDAEVETARAVQAKLQATVPLSRQREADYLALSAQGFLAGHAGQDRTRERIEQERDLAAAAARIQEAKAARKEASRAKSAFQAETIRQLRDREAQALLKLKQLDEEERKAELRHQLTRLSAPVAGRVQQLSVHTTGGVVTPAQALMVIVPDGAPLSAEVLIANKDIGFVRPGQHAEVKLETFPYTRFGTLRATVRHVSADVIRAEDRTSIDQRAAAPSDTAFGAALQLEQSAISVGNREVPLAPGMVVSAEIKTGHRRVLSFLLDPVREMAGEAFVER</sequence>
<dbReference type="PRINTS" id="PR01490">
    <property type="entry name" value="RTXTOXIND"/>
</dbReference>
<protein>
    <recommendedName>
        <fullName evidence="9">Membrane fusion protein (MFP) family protein</fullName>
    </recommendedName>
</protein>
<proteinExistence type="inferred from homology"/>
<keyword evidence="5 9" id="KW-0997">Cell inner membrane</keyword>
<dbReference type="RefSeq" id="WP_210804159.1">
    <property type="nucleotide sequence ID" value="NZ_JAGQDE010000030.1"/>
</dbReference>
<evidence type="ECO:0000256" key="2">
    <source>
        <dbReference type="ARBA" id="ARBA00009477"/>
    </source>
</evidence>
<accession>A0A940YKY5</accession>
<evidence type="ECO:0000313" key="14">
    <source>
        <dbReference type="Proteomes" id="UP000678374"/>
    </source>
</evidence>
<dbReference type="Proteomes" id="UP000678374">
    <property type="component" value="Unassembled WGS sequence"/>
</dbReference>
<dbReference type="PANTHER" id="PTHR30386">
    <property type="entry name" value="MEMBRANE FUSION SUBUNIT OF EMRAB-TOLC MULTIDRUG EFFLUX PUMP"/>
    <property type="match status" value="1"/>
</dbReference>
<dbReference type="Pfam" id="PF26002">
    <property type="entry name" value="Beta-barrel_AprE"/>
    <property type="match status" value="1"/>
</dbReference>
<dbReference type="Pfam" id="PF25988">
    <property type="entry name" value="HH_CyaD"/>
    <property type="match status" value="1"/>
</dbReference>
<evidence type="ECO:0000256" key="10">
    <source>
        <dbReference type="SAM" id="Coils"/>
    </source>
</evidence>
<dbReference type="Gene3D" id="2.40.50.100">
    <property type="match status" value="1"/>
</dbReference>
<keyword evidence="3 9" id="KW-0813">Transport</keyword>
<keyword evidence="8" id="KW-0472">Membrane</keyword>
<evidence type="ECO:0000256" key="3">
    <source>
        <dbReference type="ARBA" id="ARBA00022448"/>
    </source>
</evidence>
<feature type="domain" description="AprE-like beta-barrel" evidence="12">
    <location>
        <begin position="366"/>
        <end position="465"/>
    </location>
</feature>
<dbReference type="GO" id="GO:0009306">
    <property type="term" value="P:protein secretion"/>
    <property type="evidence" value="ECO:0007669"/>
    <property type="project" value="InterPro"/>
</dbReference>
<dbReference type="InterPro" id="IPR058982">
    <property type="entry name" value="Beta-barrel_AprE"/>
</dbReference>
<organism evidence="13 14">
    <name type="scientific">Ideonella aquatica</name>
    <dbReference type="NCBI Taxonomy" id="2824119"/>
    <lineage>
        <taxon>Bacteria</taxon>
        <taxon>Pseudomonadati</taxon>
        <taxon>Pseudomonadota</taxon>
        <taxon>Betaproteobacteria</taxon>
        <taxon>Burkholderiales</taxon>
        <taxon>Sphaerotilaceae</taxon>
        <taxon>Ideonella</taxon>
    </lineage>
</organism>
<evidence type="ECO:0000259" key="11">
    <source>
        <dbReference type="Pfam" id="PF25988"/>
    </source>
</evidence>
<dbReference type="PANTHER" id="PTHR30386:SF27">
    <property type="entry name" value="MEMBRANE FUSION PROTEIN (MFP) FAMILY PROTEIN"/>
    <property type="match status" value="1"/>
</dbReference>
<dbReference type="GO" id="GO:0005886">
    <property type="term" value="C:plasma membrane"/>
    <property type="evidence" value="ECO:0007669"/>
    <property type="project" value="UniProtKB-SubCell"/>
</dbReference>
<dbReference type="AlphaFoldDB" id="A0A940YKY5"/>
<dbReference type="PROSITE" id="PS00543">
    <property type="entry name" value="HLYD_FAMILY"/>
    <property type="match status" value="1"/>
</dbReference>
<keyword evidence="14" id="KW-1185">Reference proteome</keyword>
<evidence type="ECO:0000256" key="6">
    <source>
        <dbReference type="ARBA" id="ARBA00022692"/>
    </source>
</evidence>
<dbReference type="InterPro" id="IPR050739">
    <property type="entry name" value="MFP"/>
</dbReference>
<dbReference type="Gene3D" id="2.40.30.170">
    <property type="match status" value="1"/>
</dbReference>
<dbReference type="SUPFAM" id="SSF111369">
    <property type="entry name" value="HlyD-like secretion proteins"/>
    <property type="match status" value="1"/>
</dbReference>
<dbReference type="InterPro" id="IPR059040">
    <property type="entry name" value="HH_CyaD-like"/>
</dbReference>
<comment type="similarity">
    <text evidence="2 9">Belongs to the membrane fusion protein (MFP) (TC 8.A.1) family.</text>
</comment>
<keyword evidence="6" id="KW-0812">Transmembrane</keyword>
<evidence type="ECO:0000313" key="13">
    <source>
        <dbReference type="EMBL" id="MBQ0961479.1"/>
    </source>
</evidence>
<evidence type="ECO:0000256" key="1">
    <source>
        <dbReference type="ARBA" id="ARBA00004377"/>
    </source>
</evidence>
<feature type="domain" description="CyaD-like alpha-helical hairpin" evidence="11">
    <location>
        <begin position="132"/>
        <end position="326"/>
    </location>
</feature>
<evidence type="ECO:0000256" key="8">
    <source>
        <dbReference type="ARBA" id="ARBA00023136"/>
    </source>
</evidence>
<feature type="coiled-coil region" evidence="10">
    <location>
        <begin position="260"/>
        <end position="323"/>
    </location>
</feature>
<reference evidence="13" key="1">
    <citation type="submission" date="2021-04" db="EMBL/GenBank/DDBJ databases">
        <title>The genome sequence of Ideonella sp. 4Y11.</title>
        <authorList>
            <person name="Liu Y."/>
        </authorList>
    </citation>
    <scope>NUCLEOTIDE SEQUENCE</scope>
    <source>
        <strain evidence="13">4Y11</strain>
    </source>
</reference>
<keyword evidence="10" id="KW-0175">Coiled coil</keyword>
<evidence type="ECO:0000256" key="4">
    <source>
        <dbReference type="ARBA" id="ARBA00022475"/>
    </source>
</evidence>
<evidence type="ECO:0000256" key="5">
    <source>
        <dbReference type="ARBA" id="ARBA00022519"/>
    </source>
</evidence>